<keyword evidence="1" id="KW-0812">Transmembrane</keyword>
<feature type="transmembrane region" description="Helical" evidence="1">
    <location>
        <begin position="20"/>
        <end position="47"/>
    </location>
</feature>
<comment type="caution">
    <text evidence="2">The sequence shown here is derived from an EMBL/GenBank/DDBJ whole genome shotgun (WGS) entry which is preliminary data.</text>
</comment>
<keyword evidence="1" id="KW-1133">Transmembrane helix</keyword>
<sequence length="119" mass="12105">MAITTSRSRVVGRTSMTVLVAAWTVPVLVAAQFALIAGIPIAIALAGSLRDPRLRAARWWSGAIAAVYAAALASWAVGPGNAPSLSKSMSPVATALFAAAGVAVAVAHQVVRRRSSVAE</sequence>
<accession>A0ABV9RZ56</accession>
<feature type="transmembrane region" description="Helical" evidence="1">
    <location>
        <begin position="59"/>
        <end position="77"/>
    </location>
</feature>
<protein>
    <submittedName>
        <fullName evidence="2">Uncharacterized protein</fullName>
    </submittedName>
</protein>
<organism evidence="2 3">
    <name type="scientific">Actinophytocola glycyrrhizae</name>
    <dbReference type="NCBI Taxonomy" id="2044873"/>
    <lineage>
        <taxon>Bacteria</taxon>
        <taxon>Bacillati</taxon>
        <taxon>Actinomycetota</taxon>
        <taxon>Actinomycetes</taxon>
        <taxon>Pseudonocardiales</taxon>
        <taxon>Pseudonocardiaceae</taxon>
    </lineage>
</organism>
<name>A0ABV9RZ56_9PSEU</name>
<evidence type="ECO:0000256" key="1">
    <source>
        <dbReference type="SAM" id="Phobius"/>
    </source>
</evidence>
<dbReference type="RefSeq" id="WP_378054588.1">
    <property type="nucleotide sequence ID" value="NZ_JBHSIS010000002.1"/>
</dbReference>
<reference evidence="3" key="1">
    <citation type="journal article" date="2019" name="Int. J. Syst. Evol. Microbiol.">
        <title>The Global Catalogue of Microorganisms (GCM) 10K type strain sequencing project: providing services to taxonomists for standard genome sequencing and annotation.</title>
        <authorList>
            <consortium name="The Broad Institute Genomics Platform"/>
            <consortium name="The Broad Institute Genome Sequencing Center for Infectious Disease"/>
            <person name="Wu L."/>
            <person name="Ma J."/>
        </authorList>
    </citation>
    <scope>NUCLEOTIDE SEQUENCE [LARGE SCALE GENOMIC DNA]</scope>
    <source>
        <strain evidence="3">ZS-22-S1</strain>
    </source>
</reference>
<dbReference type="Proteomes" id="UP001595859">
    <property type="component" value="Unassembled WGS sequence"/>
</dbReference>
<dbReference type="EMBL" id="JBHSIS010000002">
    <property type="protein sequence ID" value="MFC4852669.1"/>
    <property type="molecule type" value="Genomic_DNA"/>
</dbReference>
<evidence type="ECO:0000313" key="3">
    <source>
        <dbReference type="Proteomes" id="UP001595859"/>
    </source>
</evidence>
<gene>
    <name evidence="2" type="ORF">ACFPCV_04070</name>
</gene>
<keyword evidence="3" id="KW-1185">Reference proteome</keyword>
<evidence type="ECO:0000313" key="2">
    <source>
        <dbReference type="EMBL" id="MFC4852669.1"/>
    </source>
</evidence>
<feature type="transmembrane region" description="Helical" evidence="1">
    <location>
        <begin position="89"/>
        <end position="111"/>
    </location>
</feature>
<keyword evidence="1" id="KW-0472">Membrane</keyword>
<proteinExistence type="predicted"/>